<gene>
    <name evidence="1" type="ORF">PLEOSDRAFT_1103907</name>
</gene>
<protein>
    <submittedName>
        <fullName evidence="1">Uncharacterized protein</fullName>
    </submittedName>
</protein>
<sequence>MEQIAVSEFNSLSLPLPCILPDPDYILCPQMENLYEIHFGTGMYDPNPHPLHKPIEIFASQMLPYFNKAFDEHEPKEFFNVAFPLFDDRFPTATPRQKKFWSMCLILLDGALHSGMFSLPPYMGNWRDEITLEADRRRRRVEWEKRGLGVAPIEHQYIVAFEDDTAAATPHTQT</sequence>
<dbReference type="Proteomes" id="UP000027073">
    <property type="component" value="Unassembled WGS sequence"/>
</dbReference>
<organism evidence="1 2">
    <name type="scientific">Pleurotus ostreatus (strain PC15)</name>
    <name type="common">Oyster mushroom</name>
    <dbReference type="NCBI Taxonomy" id="1137138"/>
    <lineage>
        <taxon>Eukaryota</taxon>
        <taxon>Fungi</taxon>
        <taxon>Dikarya</taxon>
        <taxon>Basidiomycota</taxon>
        <taxon>Agaricomycotina</taxon>
        <taxon>Agaricomycetes</taxon>
        <taxon>Agaricomycetidae</taxon>
        <taxon>Agaricales</taxon>
        <taxon>Pleurotineae</taxon>
        <taxon>Pleurotaceae</taxon>
        <taxon>Pleurotus</taxon>
    </lineage>
</organism>
<evidence type="ECO:0000313" key="1">
    <source>
        <dbReference type="EMBL" id="KDQ29893.1"/>
    </source>
</evidence>
<dbReference type="VEuPathDB" id="FungiDB:PLEOSDRAFT_1103907"/>
<dbReference type="HOGENOM" id="CLU_1797274_0_0_1"/>
<proteinExistence type="predicted"/>
<evidence type="ECO:0000313" key="2">
    <source>
        <dbReference type="Proteomes" id="UP000027073"/>
    </source>
</evidence>
<dbReference type="InParanoid" id="A0A067NPA5"/>
<dbReference type="AlphaFoldDB" id="A0A067NPA5"/>
<dbReference type="EMBL" id="KL198007">
    <property type="protein sequence ID" value="KDQ29893.1"/>
    <property type="molecule type" value="Genomic_DNA"/>
</dbReference>
<reference evidence="2" key="1">
    <citation type="journal article" date="2014" name="Proc. Natl. Acad. Sci. U.S.A.">
        <title>Extensive sampling of basidiomycete genomes demonstrates inadequacy of the white-rot/brown-rot paradigm for wood decay fungi.</title>
        <authorList>
            <person name="Riley R."/>
            <person name="Salamov A.A."/>
            <person name="Brown D.W."/>
            <person name="Nagy L.G."/>
            <person name="Floudas D."/>
            <person name="Held B.W."/>
            <person name="Levasseur A."/>
            <person name="Lombard V."/>
            <person name="Morin E."/>
            <person name="Otillar R."/>
            <person name="Lindquist E.A."/>
            <person name="Sun H."/>
            <person name="LaButti K.M."/>
            <person name="Schmutz J."/>
            <person name="Jabbour D."/>
            <person name="Luo H."/>
            <person name="Baker S.E."/>
            <person name="Pisabarro A.G."/>
            <person name="Walton J.D."/>
            <person name="Blanchette R.A."/>
            <person name="Henrissat B."/>
            <person name="Martin F."/>
            <person name="Cullen D."/>
            <person name="Hibbett D.S."/>
            <person name="Grigoriev I.V."/>
        </authorList>
    </citation>
    <scope>NUCLEOTIDE SEQUENCE [LARGE SCALE GENOMIC DNA]</scope>
    <source>
        <strain evidence="2">PC15</strain>
    </source>
</reference>
<name>A0A067NPA5_PLEO1</name>
<accession>A0A067NPA5</accession>